<keyword evidence="3" id="KW-1185">Reference proteome</keyword>
<dbReference type="RefSeq" id="WP_407032707.1">
    <property type="nucleotide sequence ID" value="NZ_JAQGEF010000028.1"/>
</dbReference>
<comment type="caution">
    <text evidence="2">The sequence shown here is derived from an EMBL/GenBank/DDBJ whole genome shotgun (WGS) entry which is preliminary data.</text>
</comment>
<name>A0ABT4UQE9_9BACT</name>
<evidence type="ECO:0000313" key="3">
    <source>
        <dbReference type="Proteomes" id="UP001210231"/>
    </source>
</evidence>
<reference evidence="2 3" key="1">
    <citation type="submission" date="2022-12" db="EMBL/GenBank/DDBJ databases">
        <title>Chitinophagaceae gen. sp. nov., a new member of the family Chitinophagaceae, isolated from soil in a chemical factory.</title>
        <authorList>
            <person name="Ke Z."/>
        </authorList>
    </citation>
    <scope>NUCLEOTIDE SEQUENCE [LARGE SCALE GENOMIC DNA]</scope>
    <source>
        <strain evidence="2 3">LY-5</strain>
    </source>
</reference>
<accession>A0ABT4UQE9</accession>
<feature type="domain" description="Transposase DDE" evidence="1">
    <location>
        <begin position="2"/>
        <end position="95"/>
    </location>
</feature>
<protein>
    <submittedName>
        <fullName evidence="2">Transposase</fullName>
    </submittedName>
</protein>
<organism evidence="2 3">
    <name type="scientific">Polluticaenibacter yanchengensis</name>
    <dbReference type="NCBI Taxonomy" id="3014562"/>
    <lineage>
        <taxon>Bacteria</taxon>
        <taxon>Pseudomonadati</taxon>
        <taxon>Bacteroidota</taxon>
        <taxon>Chitinophagia</taxon>
        <taxon>Chitinophagales</taxon>
        <taxon>Chitinophagaceae</taxon>
        <taxon>Polluticaenibacter</taxon>
    </lineage>
</organism>
<dbReference type="EMBL" id="JAQGEF010000028">
    <property type="protein sequence ID" value="MDA3616378.1"/>
    <property type="molecule type" value="Genomic_DNA"/>
</dbReference>
<dbReference type="Pfam" id="PF13612">
    <property type="entry name" value="DDE_Tnp_1_3"/>
    <property type="match status" value="1"/>
</dbReference>
<feature type="non-terminal residue" evidence="2">
    <location>
        <position position="1"/>
    </location>
</feature>
<dbReference type="Proteomes" id="UP001210231">
    <property type="component" value="Unassembled WGS sequence"/>
</dbReference>
<evidence type="ECO:0000313" key="2">
    <source>
        <dbReference type="EMBL" id="MDA3616378.1"/>
    </source>
</evidence>
<dbReference type="InterPro" id="IPR025668">
    <property type="entry name" value="Tnp_DDE_dom"/>
</dbReference>
<evidence type="ECO:0000259" key="1">
    <source>
        <dbReference type="Pfam" id="PF13612"/>
    </source>
</evidence>
<sequence length="121" mass="13805">MFTPGNVADNNTDHILKLLGKLKGQFFADRGFINQKAFEQLLSKGVQLITGIKSNMKNKLMNYHQKLLLKKRGMIESINDILKTVCNIEHTRHRSPINALLNTFAGICAYTFLERLPTIFK</sequence>
<proteinExistence type="predicted"/>
<gene>
    <name evidence="2" type="ORF">O3P16_16290</name>
</gene>